<sequence>TICEVPFDDWPLEGPRTMSYWCKELAKVNLDPVARHGTWRHDNTIRDDEKMGMQHEILSDILEQALCVDQLDVSNCASFECLVRHLQLIESDVKKKVESKSPFAMNEYFLGRNRRTGGAIISPALIKWVADKAAQDSSILKEQRKAAEERAIRNKNNKEK</sequence>
<gene>
    <name evidence="1" type="ORF">PGLA1383_LOCUS56243</name>
</gene>
<dbReference type="AlphaFoldDB" id="A0A813HU00"/>
<organism evidence="1 2">
    <name type="scientific">Polarella glacialis</name>
    <name type="common">Dinoflagellate</name>
    <dbReference type="NCBI Taxonomy" id="89957"/>
    <lineage>
        <taxon>Eukaryota</taxon>
        <taxon>Sar</taxon>
        <taxon>Alveolata</taxon>
        <taxon>Dinophyceae</taxon>
        <taxon>Suessiales</taxon>
        <taxon>Suessiaceae</taxon>
        <taxon>Polarella</taxon>
    </lineage>
</organism>
<protein>
    <submittedName>
        <fullName evidence="1">Uncharacterized protein</fullName>
    </submittedName>
</protein>
<evidence type="ECO:0000313" key="1">
    <source>
        <dbReference type="EMBL" id="CAE8641626.1"/>
    </source>
</evidence>
<dbReference type="EMBL" id="CAJNNV010032952">
    <property type="protein sequence ID" value="CAE8641626.1"/>
    <property type="molecule type" value="Genomic_DNA"/>
</dbReference>
<accession>A0A813HU00</accession>
<evidence type="ECO:0000313" key="2">
    <source>
        <dbReference type="Proteomes" id="UP000654075"/>
    </source>
</evidence>
<dbReference type="Proteomes" id="UP000654075">
    <property type="component" value="Unassembled WGS sequence"/>
</dbReference>
<name>A0A813HU00_POLGL</name>
<reference evidence="1" key="1">
    <citation type="submission" date="2021-02" db="EMBL/GenBank/DDBJ databases">
        <authorList>
            <person name="Dougan E. K."/>
            <person name="Rhodes N."/>
            <person name="Thang M."/>
            <person name="Chan C."/>
        </authorList>
    </citation>
    <scope>NUCLEOTIDE SEQUENCE</scope>
</reference>
<keyword evidence="2" id="KW-1185">Reference proteome</keyword>
<proteinExistence type="predicted"/>
<feature type="non-terminal residue" evidence="1">
    <location>
        <position position="1"/>
    </location>
</feature>
<comment type="caution">
    <text evidence="1">The sequence shown here is derived from an EMBL/GenBank/DDBJ whole genome shotgun (WGS) entry which is preliminary data.</text>
</comment>